<evidence type="ECO:0000259" key="3">
    <source>
        <dbReference type="PROSITE" id="PS51212"/>
    </source>
</evidence>
<feature type="chain" id="PRO_5042241183" evidence="2">
    <location>
        <begin position="19"/>
        <end position="233"/>
    </location>
</feature>
<dbReference type="EMBL" id="JAULSW010000007">
    <property type="protein sequence ID" value="KAK3374563.1"/>
    <property type="molecule type" value="Genomic_DNA"/>
</dbReference>
<reference evidence="4" key="2">
    <citation type="submission" date="2023-06" db="EMBL/GenBank/DDBJ databases">
        <authorList>
            <consortium name="Lawrence Berkeley National Laboratory"/>
            <person name="Haridas S."/>
            <person name="Hensen N."/>
            <person name="Bonometti L."/>
            <person name="Westerberg I."/>
            <person name="Brannstrom I.O."/>
            <person name="Guillou S."/>
            <person name="Cros-Aarteil S."/>
            <person name="Calhoun S."/>
            <person name="Kuo A."/>
            <person name="Mondo S."/>
            <person name="Pangilinan J."/>
            <person name="Riley R."/>
            <person name="LaButti K."/>
            <person name="Andreopoulos B."/>
            <person name="Lipzen A."/>
            <person name="Chen C."/>
            <person name="Yanf M."/>
            <person name="Daum C."/>
            <person name="Ng V."/>
            <person name="Clum A."/>
            <person name="Steindorff A."/>
            <person name="Ohm R."/>
            <person name="Martin F."/>
            <person name="Silar P."/>
            <person name="Natvig D."/>
            <person name="Lalanne C."/>
            <person name="Gautier V."/>
            <person name="Ament-velasquez S.L."/>
            <person name="Kruys A."/>
            <person name="Hutchinson M.I."/>
            <person name="Powell A.J."/>
            <person name="Barry K."/>
            <person name="Miller A.N."/>
            <person name="Grigoriev I.V."/>
            <person name="Debuchy R."/>
            <person name="Gladieux P."/>
            <person name="Thoren M.H."/>
            <person name="Johannesson H."/>
        </authorList>
    </citation>
    <scope>NUCLEOTIDE SEQUENCE</scope>
    <source>
        <strain evidence="4">CBS 232.78</strain>
    </source>
</reference>
<dbReference type="Proteomes" id="UP001285441">
    <property type="component" value="Unassembled WGS sequence"/>
</dbReference>
<keyword evidence="5" id="KW-1185">Reference proteome</keyword>
<name>A0AAE0N926_9PEZI</name>
<keyword evidence="2" id="KW-0732">Signal</keyword>
<dbReference type="PANTHER" id="PTHR45964">
    <property type="entry name" value="WSCD FAMILY MEMBER CG9164"/>
    <property type="match status" value="1"/>
</dbReference>
<dbReference type="PANTHER" id="PTHR45964:SF5">
    <property type="entry name" value="WSCD FAMILY MEMBER CG9164"/>
    <property type="match status" value="1"/>
</dbReference>
<dbReference type="InterPro" id="IPR051589">
    <property type="entry name" value="Sialate-O-sulfotransferase"/>
</dbReference>
<protein>
    <submittedName>
        <fullName evidence="4">WSC domain-containing protein</fullName>
    </submittedName>
</protein>
<feature type="domain" description="WSC" evidence="3">
    <location>
        <begin position="144"/>
        <end position="233"/>
    </location>
</feature>
<gene>
    <name evidence="4" type="ORF">B0H63DRAFT_400077</name>
</gene>
<proteinExistence type="predicted"/>
<dbReference type="Pfam" id="PF01822">
    <property type="entry name" value="WSC"/>
    <property type="match status" value="2"/>
</dbReference>
<dbReference type="InterPro" id="IPR002889">
    <property type="entry name" value="WSC_carb-bd"/>
</dbReference>
<evidence type="ECO:0000313" key="5">
    <source>
        <dbReference type="Proteomes" id="UP001285441"/>
    </source>
</evidence>
<sequence>MHSSAILLLSVLASSASALVSTAYGCYKDSAERTGTKSLTSARLDDFTPVTGMTLQECEDFCLVNATGAPYLYWGVEYGGECYCGNSLSTGTFKTFDTDCKVICKGSMTEVCGDGNRLSLYGTPTTAPADVPIPISPAVSAYLPVGTSGCWAETSPRALSGSAYASTAMTNAACGNVCKNDGFVYFGTEYGSECYCGNSFTSVETPGDCTMDCAGDNTQDCGNGNRLSVNLWS</sequence>
<feature type="domain" description="WSC" evidence="3">
    <location>
        <begin position="20"/>
        <end position="124"/>
    </location>
</feature>
<evidence type="ECO:0000256" key="1">
    <source>
        <dbReference type="ARBA" id="ARBA00022737"/>
    </source>
</evidence>
<comment type="caution">
    <text evidence="4">The sequence shown here is derived from an EMBL/GenBank/DDBJ whole genome shotgun (WGS) entry which is preliminary data.</text>
</comment>
<accession>A0AAE0N926</accession>
<evidence type="ECO:0000313" key="4">
    <source>
        <dbReference type="EMBL" id="KAK3374563.1"/>
    </source>
</evidence>
<feature type="signal peptide" evidence="2">
    <location>
        <begin position="1"/>
        <end position="18"/>
    </location>
</feature>
<keyword evidence="1" id="KW-0677">Repeat</keyword>
<evidence type="ECO:0000256" key="2">
    <source>
        <dbReference type="SAM" id="SignalP"/>
    </source>
</evidence>
<dbReference type="PROSITE" id="PS51212">
    <property type="entry name" value="WSC"/>
    <property type="match status" value="2"/>
</dbReference>
<reference evidence="4" key="1">
    <citation type="journal article" date="2023" name="Mol. Phylogenet. Evol.">
        <title>Genome-scale phylogeny and comparative genomics of the fungal order Sordariales.</title>
        <authorList>
            <person name="Hensen N."/>
            <person name="Bonometti L."/>
            <person name="Westerberg I."/>
            <person name="Brannstrom I.O."/>
            <person name="Guillou S."/>
            <person name="Cros-Aarteil S."/>
            <person name="Calhoun S."/>
            <person name="Haridas S."/>
            <person name="Kuo A."/>
            <person name="Mondo S."/>
            <person name="Pangilinan J."/>
            <person name="Riley R."/>
            <person name="LaButti K."/>
            <person name="Andreopoulos B."/>
            <person name="Lipzen A."/>
            <person name="Chen C."/>
            <person name="Yan M."/>
            <person name="Daum C."/>
            <person name="Ng V."/>
            <person name="Clum A."/>
            <person name="Steindorff A."/>
            <person name="Ohm R.A."/>
            <person name="Martin F."/>
            <person name="Silar P."/>
            <person name="Natvig D.O."/>
            <person name="Lalanne C."/>
            <person name="Gautier V."/>
            <person name="Ament-Velasquez S.L."/>
            <person name="Kruys A."/>
            <person name="Hutchinson M.I."/>
            <person name="Powell A.J."/>
            <person name="Barry K."/>
            <person name="Miller A.N."/>
            <person name="Grigoriev I.V."/>
            <person name="Debuchy R."/>
            <person name="Gladieux P."/>
            <person name="Hiltunen Thoren M."/>
            <person name="Johannesson H."/>
        </authorList>
    </citation>
    <scope>NUCLEOTIDE SEQUENCE</scope>
    <source>
        <strain evidence="4">CBS 232.78</strain>
    </source>
</reference>
<dbReference type="SMART" id="SM00321">
    <property type="entry name" value="WSC"/>
    <property type="match status" value="2"/>
</dbReference>
<dbReference type="AlphaFoldDB" id="A0AAE0N926"/>
<organism evidence="4 5">
    <name type="scientific">Podospora didyma</name>
    <dbReference type="NCBI Taxonomy" id="330526"/>
    <lineage>
        <taxon>Eukaryota</taxon>
        <taxon>Fungi</taxon>
        <taxon>Dikarya</taxon>
        <taxon>Ascomycota</taxon>
        <taxon>Pezizomycotina</taxon>
        <taxon>Sordariomycetes</taxon>
        <taxon>Sordariomycetidae</taxon>
        <taxon>Sordariales</taxon>
        <taxon>Podosporaceae</taxon>
        <taxon>Podospora</taxon>
    </lineage>
</organism>